<protein>
    <recommendedName>
        <fullName evidence="2">J domain-containing protein</fullName>
    </recommendedName>
</protein>
<dbReference type="GO" id="GO:0005634">
    <property type="term" value="C:nucleus"/>
    <property type="evidence" value="ECO:0007669"/>
    <property type="project" value="TreeGrafter"/>
</dbReference>
<dbReference type="Gene3D" id="1.10.287.110">
    <property type="entry name" value="DnaJ domain"/>
    <property type="match status" value="1"/>
</dbReference>
<feature type="compositionally biased region" description="Basic residues" evidence="1">
    <location>
        <begin position="226"/>
        <end position="235"/>
    </location>
</feature>
<evidence type="ECO:0000313" key="4">
    <source>
        <dbReference type="Proteomes" id="UP000821853"/>
    </source>
</evidence>
<name>A0A9J6H1M0_HAELO</name>
<dbReference type="PANTHER" id="PTHR15606:SF4">
    <property type="entry name" value="DNAJ HOMOLOG SUBFAMILY C MEMBER 8"/>
    <property type="match status" value="1"/>
</dbReference>
<feature type="region of interest" description="Disordered" evidence="1">
    <location>
        <begin position="124"/>
        <end position="241"/>
    </location>
</feature>
<dbReference type="PRINTS" id="PR00625">
    <property type="entry name" value="JDOMAIN"/>
</dbReference>
<evidence type="ECO:0000256" key="1">
    <source>
        <dbReference type="SAM" id="MobiDB-lite"/>
    </source>
</evidence>
<dbReference type="AlphaFoldDB" id="A0A9J6H1M0"/>
<evidence type="ECO:0000313" key="3">
    <source>
        <dbReference type="EMBL" id="KAH9381533.1"/>
    </source>
</evidence>
<feature type="compositionally biased region" description="Basic and acidic residues" evidence="1">
    <location>
        <begin position="188"/>
        <end position="215"/>
    </location>
</feature>
<dbReference type="SUPFAM" id="SSF46565">
    <property type="entry name" value="Chaperone J-domain"/>
    <property type="match status" value="1"/>
</dbReference>
<dbReference type="InterPro" id="IPR036869">
    <property type="entry name" value="J_dom_sf"/>
</dbReference>
<proteinExistence type="predicted"/>
<dbReference type="EMBL" id="JABSTR010000011">
    <property type="protein sequence ID" value="KAH9381533.1"/>
    <property type="molecule type" value="Genomic_DNA"/>
</dbReference>
<gene>
    <name evidence="3" type="ORF">HPB48_005492</name>
</gene>
<dbReference type="Pfam" id="PF00226">
    <property type="entry name" value="DnaJ"/>
    <property type="match status" value="1"/>
</dbReference>
<feature type="compositionally biased region" description="Basic and acidic residues" evidence="1">
    <location>
        <begin position="124"/>
        <end position="138"/>
    </location>
</feature>
<dbReference type="PANTHER" id="PTHR15606">
    <property type="entry name" value="DNAJ HOMOLOG SUBFAMILY C MEMBER 8/LIPOPOLYSACCHARIDE SPECIFIC RESPONSE-7-RELATED"/>
    <property type="match status" value="1"/>
</dbReference>
<comment type="caution">
    <text evidence="3">The sequence shown here is derived from an EMBL/GenBank/DDBJ whole genome shotgun (WGS) entry which is preliminary data.</text>
</comment>
<dbReference type="InterPro" id="IPR042858">
    <property type="entry name" value="DNAJC8"/>
</dbReference>
<evidence type="ECO:0000259" key="2">
    <source>
        <dbReference type="PROSITE" id="PS50076"/>
    </source>
</evidence>
<dbReference type="OMA" id="EIVNKAW"/>
<dbReference type="OrthoDB" id="342454at2759"/>
<dbReference type="VEuPathDB" id="VectorBase:HLOH_041581"/>
<feature type="domain" description="J" evidence="2">
    <location>
        <begin position="57"/>
        <end position="124"/>
    </location>
</feature>
<accession>A0A9J6H1M0</accession>
<keyword evidence="4" id="KW-1185">Reference proteome</keyword>
<dbReference type="FunFam" id="1.10.287.110:FF:000112">
    <property type="entry name" value="Uncharacterized protein, isoform A"/>
    <property type="match status" value="1"/>
</dbReference>
<dbReference type="CDD" id="cd06257">
    <property type="entry name" value="DnaJ"/>
    <property type="match status" value="1"/>
</dbReference>
<dbReference type="PROSITE" id="PS50076">
    <property type="entry name" value="DNAJ_2"/>
    <property type="match status" value="1"/>
</dbReference>
<feature type="compositionally biased region" description="Polar residues" evidence="1">
    <location>
        <begin position="216"/>
        <end position="225"/>
    </location>
</feature>
<organism evidence="3 4">
    <name type="scientific">Haemaphysalis longicornis</name>
    <name type="common">Bush tick</name>
    <dbReference type="NCBI Taxonomy" id="44386"/>
    <lineage>
        <taxon>Eukaryota</taxon>
        <taxon>Metazoa</taxon>
        <taxon>Ecdysozoa</taxon>
        <taxon>Arthropoda</taxon>
        <taxon>Chelicerata</taxon>
        <taxon>Arachnida</taxon>
        <taxon>Acari</taxon>
        <taxon>Parasitiformes</taxon>
        <taxon>Ixodida</taxon>
        <taxon>Ixodoidea</taxon>
        <taxon>Ixodidae</taxon>
        <taxon>Haemaphysalinae</taxon>
        <taxon>Haemaphysalis</taxon>
    </lineage>
</organism>
<reference evidence="3 4" key="1">
    <citation type="journal article" date="2020" name="Cell">
        <title>Large-Scale Comparative Analyses of Tick Genomes Elucidate Their Genetic Diversity and Vector Capacities.</title>
        <authorList>
            <consortium name="Tick Genome and Microbiome Consortium (TIGMIC)"/>
            <person name="Jia N."/>
            <person name="Wang J."/>
            <person name="Shi W."/>
            <person name="Du L."/>
            <person name="Sun Y."/>
            <person name="Zhan W."/>
            <person name="Jiang J.F."/>
            <person name="Wang Q."/>
            <person name="Zhang B."/>
            <person name="Ji P."/>
            <person name="Bell-Sakyi L."/>
            <person name="Cui X.M."/>
            <person name="Yuan T.T."/>
            <person name="Jiang B.G."/>
            <person name="Yang W.F."/>
            <person name="Lam T.T."/>
            <person name="Chang Q.C."/>
            <person name="Ding S.J."/>
            <person name="Wang X.J."/>
            <person name="Zhu J.G."/>
            <person name="Ruan X.D."/>
            <person name="Zhao L."/>
            <person name="Wei J.T."/>
            <person name="Ye R.Z."/>
            <person name="Que T.C."/>
            <person name="Du C.H."/>
            <person name="Zhou Y.H."/>
            <person name="Cheng J.X."/>
            <person name="Dai P.F."/>
            <person name="Guo W.B."/>
            <person name="Han X.H."/>
            <person name="Huang E.J."/>
            <person name="Li L.F."/>
            <person name="Wei W."/>
            <person name="Gao Y.C."/>
            <person name="Liu J.Z."/>
            <person name="Shao H.Z."/>
            <person name="Wang X."/>
            <person name="Wang C.C."/>
            <person name="Yang T.C."/>
            <person name="Huo Q.B."/>
            <person name="Li W."/>
            <person name="Chen H.Y."/>
            <person name="Chen S.E."/>
            <person name="Zhou L.G."/>
            <person name="Ni X.B."/>
            <person name="Tian J.H."/>
            <person name="Sheng Y."/>
            <person name="Liu T."/>
            <person name="Pan Y.S."/>
            <person name="Xia L.Y."/>
            <person name="Li J."/>
            <person name="Zhao F."/>
            <person name="Cao W.C."/>
        </authorList>
    </citation>
    <scope>NUCLEOTIDE SEQUENCE [LARGE SCALE GENOMIC DNA]</scope>
    <source>
        <strain evidence="3">HaeL-2018</strain>
    </source>
</reference>
<dbReference type="Proteomes" id="UP000821853">
    <property type="component" value="Chromosome 9"/>
</dbReference>
<dbReference type="SMART" id="SM00271">
    <property type="entry name" value="DnaJ"/>
    <property type="match status" value="1"/>
</dbReference>
<dbReference type="InterPro" id="IPR001623">
    <property type="entry name" value="DnaJ_domain"/>
</dbReference>
<sequence length="241" mass="27803">MAAPAAETSSEPKRVDDSVLQSFFSEVKEIEKRDSVLTPKQQIDRLLRPGSTYFNLNPFEVLQISPEAPIEDVKKQYRRLSILVHPDKNPEDRERAQKAFDVINKAHKSLEDEEQRQRALEVIEEAKGRTDLMIEEKRKKQRKAGKGDKVDEDDPEKVSPSSARGSPAGNVLSCDISSPILVLGKRKREAEIREQEKAQQEKEWHKNYEESRENRVSSWKNFQTGKKSKTFKPPKHRAETR</sequence>